<dbReference type="AlphaFoldDB" id="A0A821QA33"/>
<comment type="caution">
    <text evidence="1">The sequence shown here is derived from an EMBL/GenBank/DDBJ whole genome shotgun (WGS) entry which is preliminary data.</text>
</comment>
<evidence type="ECO:0000313" key="2">
    <source>
        <dbReference type="Proteomes" id="UP000663873"/>
    </source>
</evidence>
<feature type="non-terminal residue" evidence="1">
    <location>
        <position position="1"/>
    </location>
</feature>
<proteinExistence type="predicted"/>
<protein>
    <submittedName>
        <fullName evidence="1">Uncharacterized protein</fullName>
    </submittedName>
</protein>
<organism evidence="1 2">
    <name type="scientific">Rotaria socialis</name>
    <dbReference type="NCBI Taxonomy" id="392032"/>
    <lineage>
        <taxon>Eukaryota</taxon>
        <taxon>Metazoa</taxon>
        <taxon>Spiralia</taxon>
        <taxon>Gnathifera</taxon>
        <taxon>Rotifera</taxon>
        <taxon>Eurotatoria</taxon>
        <taxon>Bdelloidea</taxon>
        <taxon>Philodinida</taxon>
        <taxon>Philodinidae</taxon>
        <taxon>Rotaria</taxon>
    </lineage>
</organism>
<gene>
    <name evidence="1" type="ORF">UJA718_LOCUS42203</name>
</gene>
<keyword evidence="2" id="KW-1185">Reference proteome</keyword>
<dbReference type="EMBL" id="CAJOBP010053356">
    <property type="protein sequence ID" value="CAF4821985.1"/>
    <property type="molecule type" value="Genomic_DNA"/>
</dbReference>
<evidence type="ECO:0000313" key="1">
    <source>
        <dbReference type="EMBL" id="CAF4821985.1"/>
    </source>
</evidence>
<accession>A0A821QA33</accession>
<name>A0A821QA33_9BILA</name>
<reference evidence="1" key="1">
    <citation type="submission" date="2021-02" db="EMBL/GenBank/DDBJ databases">
        <authorList>
            <person name="Nowell W R."/>
        </authorList>
    </citation>
    <scope>NUCLEOTIDE SEQUENCE</scope>
</reference>
<sequence>MFTIPIYNENEETLEWLIEPILELNESSICPGGFERKGEFCHECNNCQSDICEKGYRKNFETGLCE</sequence>
<dbReference type="Proteomes" id="UP000663873">
    <property type="component" value="Unassembled WGS sequence"/>
</dbReference>